<keyword evidence="6" id="KW-1015">Disulfide bond</keyword>
<dbReference type="GO" id="GO:0016020">
    <property type="term" value="C:membrane"/>
    <property type="evidence" value="ECO:0007669"/>
    <property type="project" value="InterPro"/>
</dbReference>
<dbReference type="GO" id="GO:0030154">
    <property type="term" value="P:cell differentiation"/>
    <property type="evidence" value="ECO:0007669"/>
    <property type="project" value="UniProtKB-KW"/>
</dbReference>
<dbReference type="InterPro" id="IPR036841">
    <property type="entry name" value="VEGF_C_sf"/>
</dbReference>
<protein>
    <recommendedName>
        <fullName evidence="11">Platelet-derived growth factor (PDGF) family profile domain-containing protein</fullName>
    </recommendedName>
</protein>
<dbReference type="PROSITE" id="PS00249">
    <property type="entry name" value="PDGF_1"/>
    <property type="match status" value="1"/>
</dbReference>
<dbReference type="CDD" id="cd00135">
    <property type="entry name" value="PDGF"/>
    <property type="match status" value="1"/>
</dbReference>
<accession>A0AAW0MWP4</accession>
<dbReference type="EMBL" id="JBBPFD010000019">
    <property type="protein sequence ID" value="KAK7886199.1"/>
    <property type="molecule type" value="Genomic_DNA"/>
</dbReference>
<dbReference type="SUPFAM" id="SSF57593">
    <property type="entry name" value="Heparin-binding domain from vascular endothelial growth factor"/>
    <property type="match status" value="1"/>
</dbReference>
<evidence type="ECO:0000256" key="5">
    <source>
        <dbReference type="ARBA" id="ARBA00023030"/>
    </source>
</evidence>
<dbReference type="PANTHER" id="PTHR12025">
    <property type="entry name" value="VASCULAR ENDOTHELIAL GROWTH FACTOR"/>
    <property type="match status" value="1"/>
</dbReference>
<feature type="domain" description="Platelet-derived growth factor (PDGF) family profile" evidence="11">
    <location>
        <begin position="236"/>
        <end position="332"/>
    </location>
</feature>
<dbReference type="Gene3D" id="2.10.160.10">
    <property type="entry name" value="Vascular endothelial growth factor, heparin-binding domain"/>
    <property type="match status" value="1"/>
</dbReference>
<feature type="region of interest" description="Disordered" evidence="10">
    <location>
        <begin position="187"/>
        <end position="206"/>
    </location>
</feature>
<dbReference type="GO" id="GO:0045766">
    <property type="term" value="P:positive regulation of angiogenesis"/>
    <property type="evidence" value="ECO:0007669"/>
    <property type="project" value="TreeGrafter"/>
</dbReference>
<proteinExistence type="inferred from homology"/>
<dbReference type="PROSITE" id="PS50278">
    <property type="entry name" value="PDGF_2"/>
    <property type="match status" value="1"/>
</dbReference>
<keyword evidence="3" id="KW-0037">Angiogenesis</keyword>
<evidence type="ECO:0000256" key="2">
    <source>
        <dbReference type="ARBA" id="ARBA00022473"/>
    </source>
</evidence>
<evidence type="ECO:0000313" key="12">
    <source>
        <dbReference type="EMBL" id="KAK7886199.1"/>
    </source>
</evidence>
<evidence type="ECO:0000256" key="8">
    <source>
        <dbReference type="ARBA" id="ARBA00023246"/>
    </source>
</evidence>
<reference evidence="13" key="1">
    <citation type="submission" date="2024-04" db="EMBL/GenBank/DDBJ databases">
        <title>Salinicola lusitanus LLJ914,a marine bacterium isolated from the Okinawa Trough.</title>
        <authorList>
            <person name="Li J."/>
        </authorList>
    </citation>
    <scope>NUCLEOTIDE SEQUENCE [LARGE SCALE GENOMIC DNA]</scope>
</reference>
<dbReference type="GO" id="GO:0008201">
    <property type="term" value="F:heparin binding"/>
    <property type="evidence" value="ECO:0007669"/>
    <property type="project" value="InterPro"/>
</dbReference>
<evidence type="ECO:0000256" key="4">
    <source>
        <dbReference type="ARBA" id="ARBA00022782"/>
    </source>
</evidence>
<dbReference type="GO" id="GO:0048010">
    <property type="term" value="P:vascular endothelial growth factor receptor signaling pathway"/>
    <property type="evidence" value="ECO:0007669"/>
    <property type="project" value="TreeGrafter"/>
</dbReference>
<dbReference type="SUPFAM" id="SSF57501">
    <property type="entry name" value="Cystine-knot cytokines"/>
    <property type="match status" value="1"/>
</dbReference>
<dbReference type="GO" id="GO:0051781">
    <property type="term" value="P:positive regulation of cell division"/>
    <property type="evidence" value="ECO:0007669"/>
    <property type="project" value="UniProtKB-KW"/>
</dbReference>
<name>A0AAW0MWP4_9GOBI</name>
<dbReference type="AlphaFoldDB" id="A0AAW0MWP4"/>
<dbReference type="PANTHER" id="PTHR12025:SF5">
    <property type="entry name" value="VASCULAR ENDOTHELIAL GROWTH FACTOR A, LONG FORM"/>
    <property type="match status" value="1"/>
</dbReference>
<sequence length="390" mass="43852">MQSGIGAKLKPQEIQFGFERIAFKFKHRVEPDTIDSARLFVHEFKSGSLCFSRINRAFGVLRQPSFDVALAGAKERLSWPESSLLLLLLVVSPAPFHARTWPSTYTPAPRARTQPRTETGAGFSRNNGACFSSSGGATERVRRFLPTTTTTTVSRLKESASVVWRFQLDSLPVSAPVTLKRTAAEETGVPGGNLRRHGENMQTPHRKARVDWELNPGPSCYETGASIKPMDKSKNEVMPFLDVLLKSECKPRDTLVDVYSEYPEDTEYIYIPSCVVLSRCGGCCQDEAMECVPTQTHNVTLEVMRSRPLVSQHTLQLRFTEHSRCECREKPGLKTAKKQYQCAPCSERRKRLFIQDPLTCSCSCKYSHLDCTARKLELNERTCSLVPFFA</sequence>
<dbReference type="InterPro" id="IPR050507">
    <property type="entry name" value="PDGF/VEGF_growth_factor"/>
</dbReference>
<organism evidence="12 13">
    <name type="scientific">Mugilogobius chulae</name>
    <name type="common">yellowstripe goby</name>
    <dbReference type="NCBI Taxonomy" id="88201"/>
    <lineage>
        <taxon>Eukaryota</taxon>
        <taxon>Metazoa</taxon>
        <taxon>Chordata</taxon>
        <taxon>Craniata</taxon>
        <taxon>Vertebrata</taxon>
        <taxon>Euteleostomi</taxon>
        <taxon>Actinopterygii</taxon>
        <taxon>Neopterygii</taxon>
        <taxon>Teleostei</taxon>
        <taxon>Neoteleostei</taxon>
        <taxon>Acanthomorphata</taxon>
        <taxon>Gobiaria</taxon>
        <taxon>Gobiiformes</taxon>
        <taxon>Gobioidei</taxon>
        <taxon>Gobiidae</taxon>
        <taxon>Gobionellinae</taxon>
        <taxon>Mugilogobius</taxon>
    </lineage>
</organism>
<dbReference type="GO" id="GO:0001938">
    <property type="term" value="P:positive regulation of endothelial cell proliferation"/>
    <property type="evidence" value="ECO:0007669"/>
    <property type="project" value="TreeGrafter"/>
</dbReference>
<evidence type="ECO:0000313" key="13">
    <source>
        <dbReference type="Proteomes" id="UP001460270"/>
    </source>
</evidence>
<dbReference type="GO" id="GO:0042056">
    <property type="term" value="F:chemoattractant activity"/>
    <property type="evidence" value="ECO:0007669"/>
    <property type="project" value="TreeGrafter"/>
</dbReference>
<dbReference type="Pfam" id="PF14554">
    <property type="entry name" value="VEGF_C"/>
    <property type="match status" value="1"/>
</dbReference>
<evidence type="ECO:0000256" key="1">
    <source>
        <dbReference type="ARBA" id="ARBA00006686"/>
    </source>
</evidence>
<dbReference type="InterPro" id="IPR029034">
    <property type="entry name" value="Cystine-knot_cytokine"/>
</dbReference>
<dbReference type="Gene3D" id="2.10.90.10">
    <property type="entry name" value="Cystine-knot cytokines"/>
    <property type="match status" value="1"/>
</dbReference>
<dbReference type="GO" id="GO:0008083">
    <property type="term" value="F:growth factor activity"/>
    <property type="evidence" value="ECO:0007669"/>
    <property type="project" value="UniProtKB-KW"/>
</dbReference>
<dbReference type="Proteomes" id="UP001460270">
    <property type="component" value="Unassembled WGS sequence"/>
</dbReference>
<evidence type="ECO:0000256" key="6">
    <source>
        <dbReference type="ARBA" id="ARBA00023157"/>
    </source>
</evidence>
<dbReference type="GO" id="GO:0060754">
    <property type="term" value="P:positive regulation of mast cell chemotaxis"/>
    <property type="evidence" value="ECO:0007669"/>
    <property type="project" value="TreeGrafter"/>
</dbReference>
<keyword evidence="7" id="KW-0325">Glycoprotein</keyword>
<feature type="region of interest" description="Disordered" evidence="10">
    <location>
        <begin position="105"/>
        <end position="129"/>
    </location>
</feature>
<keyword evidence="4" id="KW-0221">Differentiation</keyword>
<dbReference type="GO" id="GO:0050930">
    <property type="term" value="P:induction of positive chemotaxis"/>
    <property type="evidence" value="ECO:0007669"/>
    <property type="project" value="TreeGrafter"/>
</dbReference>
<evidence type="ECO:0000256" key="7">
    <source>
        <dbReference type="ARBA" id="ARBA00023180"/>
    </source>
</evidence>
<dbReference type="GO" id="GO:0001666">
    <property type="term" value="P:response to hypoxia"/>
    <property type="evidence" value="ECO:0007669"/>
    <property type="project" value="TreeGrafter"/>
</dbReference>
<dbReference type="GO" id="GO:0038084">
    <property type="term" value="P:vascular endothelial growth factor signaling pathway"/>
    <property type="evidence" value="ECO:0007669"/>
    <property type="project" value="TreeGrafter"/>
</dbReference>
<dbReference type="InterPro" id="IPR000072">
    <property type="entry name" value="PDGF/VEGF_dom"/>
</dbReference>
<gene>
    <name evidence="12" type="ORF">WMY93_025820</name>
</gene>
<dbReference type="InterPro" id="IPR023581">
    <property type="entry name" value="PD_growth_factor_CS"/>
</dbReference>
<evidence type="ECO:0000256" key="10">
    <source>
        <dbReference type="SAM" id="MobiDB-lite"/>
    </source>
</evidence>
<dbReference type="FunFam" id="2.10.160.10:FF:000001">
    <property type="entry name" value="Vascular endothelial growth factor A"/>
    <property type="match status" value="1"/>
</dbReference>
<dbReference type="GO" id="GO:0002040">
    <property type="term" value="P:sprouting angiogenesis"/>
    <property type="evidence" value="ECO:0007669"/>
    <property type="project" value="TreeGrafter"/>
</dbReference>
<keyword evidence="8" id="KW-0497">Mitogen</keyword>
<keyword evidence="13" id="KW-1185">Reference proteome</keyword>
<evidence type="ECO:0000256" key="9">
    <source>
        <dbReference type="RuleBase" id="RU003818"/>
    </source>
</evidence>
<dbReference type="InterPro" id="IPR027928">
    <property type="entry name" value="VEGF_C"/>
</dbReference>
<evidence type="ECO:0000256" key="3">
    <source>
        <dbReference type="ARBA" id="ARBA00022657"/>
    </source>
</evidence>
<comment type="similarity">
    <text evidence="1 9">Belongs to the PDGF/VEGF growth factor family.</text>
</comment>
<keyword evidence="5 9" id="KW-0339">Growth factor</keyword>
<evidence type="ECO:0000259" key="11">
    <source>
        <dbReference type="PROSITE" id="PS50278"/>
    </source>
</evidence>
<dbReference type="SMART" id="SM00141">
    <property type="entry name" value="PDGF"/>
    <property type="match status" value="1"/>
</dbReference>
<dbReference type="Pfam" id="PF00341">
    <property type="entry name" value="PDGF"/>
    <property type="match status" value="1"/>
</dbReference>
<comment type="caution">
    <text evidence="12">The sequence shown here is derived from an EMBL/GenBank/DDBJ whole genome shotgun (WGS) entry which is preliminary data.</text>
</comment>
<keyword evidence="2" id="KW-0217">Developmental protein</keyword>
<dbReference type="GO" id="GO:0005615">
    <property type="term" value="C:extracellular space"/>
    <property type="evidence" value="ECO:0007669"/>
    <property type="project" value="TreeGrafter"/>
</dbReference>
<dbReference type="GO" id="GO:0005172">
    <property type="term" value="F:vascular endothelial growth factor receptor binding"/>
    <property type="evidence" value="ECO:0007669"/>
    <property type="project" value="TreeGrafter"/>
</dbReference>